<dbReference type="EMBL" id="AZEE01000027">
    <property type="protein sequence ID" value="KRK98534.1"/>
    <property type="molecule type" value="Genomic_DNA"/>
</dbReference>
<dbReference type="SUPFAM" id="SSF51735">
    <property type="entry name" value="NAD(P)-binding Rossmann-fold domains"/>
    <property type="match status" value="1"/>
</dbReference>
<dbReference type="PATRIC" id="fig|1423776.4.peg.268"/>
<dbReference type="InterPro" id="IPR036291">
    <property type="entry name" value="NAD(P)-bd_dom_sf"/>
</dbReference>
<reference evidence="2 3" key="1">
    <citation type="journal article" date="2015" name="Genome Announc.">
        <title>Expanding the biotechnology potential of lactobacilli through comparative genomics of 213 strains and associated genera.</title>
        <authorList>
            <person name="Sun Z."/>
            <person name="Harris H.M."/>
            <person name="McCann A."/>
            <person name="Guo C."/>
            <person name="Argimon S."/>
            <person name="Zhang W."/>
            <person name="Yang X."/>
            <person name="Jeffery I.B."/>
            <person name="Cooney J.C."/>
            <person name="Kagawa T.F."/>
            <person name="Liu W."/>
            <person name="Song Y."/>
            <person name="Salvetti E."/>
            <person name="Wrobel A."/>
            <person name="Rasinkangas P."/>
            <person name="Parkhill J."/>
            <person name="Rea M.C."/>
            <person name="O'Sullivan O."/>
            <person name="Ritari J."/>
            <person name="Douillard F.P."/>
            <person name="Paul Ross R."/>
            <person name="Yang R."/>
            <person name="Briner A.E."/>
            <person name="Felis G.E."/>
            <person name="de Vos W.M."/>
            <person name="Barrangou R."/>
            <person name="Klaenhammer T.R."/>
            <person name="Caufield P.W."/>
            <person name="Cui Y."/>
            <person name="Zhang H."/>
            <person name="O'Toole P.W."/>
        </authorList>
    </citation>
    <scope>NUCLEOTIDE SEQUENCE [LARGE SCALE GENOMIC DNA]</scope>
    <source>
        <strain evidence="2 3">DSM 19909</strain>
    </source>
</reference>
<keyword evidence="3" id="KW-1185">Reference proteome</keyword>
<dbReference type="AlphaFoldDB" id="A0A0R1LRY7"/>
<gene>
    <name evidence="2" type="ORF">FD04_GL000266</name>
</gene>
<protein>
    <submittedName>
        <fullName evidence="2">Short-chain dehydrogenase oxidoreductase, atypical sdr family, subgroup 1</fullName>
    </submittedName>
</protein>
<dbReference type="Proteomes" id="UP000051160">
    <property type="component" value="Unassembled WGS sequence"/>
</dbReference>
<name>A0A0R1LRY7_9LACO</name>
<dbReference type="Gene3D" id="3.90.25.10">
    <property type="entry name" value="UDP-galactose 4-epimerase, domain 1"/>
    <property type="match status" value="1"/>
</dbReference>
<dbReference type="InterPro" id="IPR016040">
    <property type="entry name" value="NAD(P)-bd_dom"/>
</dbReference>
<evidence type="ECO:0000259" key="1">
    <source>
        <dbReference type="Pfam" id="PF13460"/>
    </source>
</evidence>
<comment type="caution">
    <text evidence="2">The sequence shown here is derived from an EMBL/GenBank/DDBJ whole genome shotgun (WGS) entry which is preliminary data.</text>
</comment>
<dbReference type="InterPro" id="IPR051604">
    <property type="entry name" value="Ergot_Alk_Oxidoreductase"/>
</dbReference>
<organism evidence="2 3">
    <name type="scientific">Secundilactobacillus odoratitofui DSM 19909 = JCM 15043</name>
    <dbReference type="NCBI Taxonomy" id="1423776"/>
    <lineage>
        <taxon>Bacteria</taxon>
        <taxon>Bacillati</taxon>
        <taxon>Bacillota</taxon>
        <taxon>Bacilli</taxon>
        <taxon>Lactobacillales</taxon>
        <taxon>Lactobacillaceae</taxon>
        <taxon>Secundilactobacillus</taxon>
    </lineage>
</organism>
<dbReference type="PANTHER" id="PTHR43162">
    <property type="match status" value="1"/>
</dbReference>
<dbReference type="RefSeq" id="WP_056946896.1">
    <property type="nucleotide sequence ID" value="NZ_AZEE01000027.1"/>
</dbReference>
<accession>A0A0R1LRY7</accession>
<sequence length="303" mass="32596">MKITLLGSLGNINRIVVPRLIADGHDVTVISSSEKRIAAIEALGAHAAVGDMSDVTFLTEQFTGRDVVYLMISGSSPDLFGSAKQLGDIFKNAVMAAKVKKVVNLSSIGAQDDLSGSLYAYHFIEDALSSLSGVDVAFVRPTGFYNNLYGNLASVKADHAIYSNVPADISRKYVDPEDIAHVVYDVISQTPVGKTVRYVVSDTFDGQQLVDALSNALGFDVKLIEITDEQYADALRNNGVPESIVVPFVKSSQLQKQPAEMYADLAHQPVHEGHVKLADFALKFAAAYHAGDDAPKAHTIVNK</sequence>
<proteinExistence type="predicted"/>
<feature type="domain" description="NAD(P)-binding" evidence="1">
    <location>
        <begin position="7"/>
        <end position="188"/>
    </location>
</feature>
<dbReference type="Pfam" id="PF13460">
    <property type="entry name" value="NAD_binding_10"/>
    <property type="match status" value="1"/>
</dbReference>
<dbReference type="STRING" id="1423776.FD04_GL000266"/>
<dbReference type="OrthoDB" id="2149806at2"/>
<dbReference type="Gene3D" id="3.40.50.720">
    <property type="entry name" value="NAD(P)-binding Rossmann-like Domain"/>
    <property type="match status" value="1"/>
</dbReference>
<evidence type="ECO:0000313" key="3">
    <source>
        <dbReference type="Proteomes" id="UP000051160"/>
    </source>
</evidence>
<evidence type="ECO:0000313" key="2">
    <source>
        <dbReference type="EMBL" id="KRK98534.1"/>
    </source>
</evidence>
<dbReference type="PANTHER" id="PTHR43162:SF1">
    <property type="entry name" value="PRESTALK A DIFFERENTIATION PROTEIN A"/>
    <property type="match status" value="1"/>
</dbReference>